<dbReference type="InterPro" id="IPR015055">
    <property type="entry name" value="STIV_B116-like"/>
</dbReference>
<sequence>MSNPADDPVQELGHSLHETPHQPAGLTTPSNRPSGRLLFLNASILTAYGVYRYEPVTPEAARQLIARFRQARRTLYSAVGHRATAALMTRLLGIEVPFNRVTVEHLAGESAIVLRLNQRPPEGLVLSIADIEAIGYELGLVTRLE</sequence>
<evidence type="ECO:0000313" key="2">
    <source>
        <dbReference type="EMBL" id="QUV95545.1"/>
    </source>
</evidence>
<name>A0ABX8B3H7_9BACT</name>
<evidence type="ECO:0000256" key="1">
    <source>
        <dbReference type="SAM" id="MobiDB-lite"/>
    </source>
</evidence>
<accession>A0ABX8B3H7</accession>
<dbReference type="EMBL" id="CP072643">
    <property type="protein sequence ID" value="QUV95545.1"/>
    <property type="molecule type" value="Genomic_DNA"/>
</dbReference>
<keyword evidence="3" id="KW-1185">Reference proteome</keyword>
<dbReference type="RefSeq" id="WP_211423766.1">
    <property type="nucleotide sequence ID" value="NZ_CP072643.1"/>
</dbReference>
<reference evidence="2 3" key="1">
    <citation type="submission" date="2021-03" db="EMBL/GenBank/DDBJ databases">
        <title>Genomic and phenotypic characterization of Chloracidobacterium isolates provides evidence for multiple species.</title>
        <authorList>
            <person name="Saini M.K."/>
            <person name="Costas A.M.G."/>
            <person name="Tank M."/>
            <person name="Bryant D.A."/>
        </authorList>
    </citation>
    <scope>NUCLEOTIDE SEQUENCE [LARGE SCALE GENOMIC DNA]</scope>
    <source>
        <strain evidence="2 3">N</strain>
    </source>
</reference>
<proteinExistence type="predicted"/>
<dbReference type="SUPFAM" id="SSF143602">
    <property type="entry name" value="STIV B116-like"/>
    <property type="match status" value="1"/>
</dbReference>
<dbReference type="Pfam" id="PF08960">
    <property type="entry name" value="STIV_B116-like"/>
    <property type="match status" value="1"/>
</dbReference>
<evidence type="ECO:0000313" key="3">
    <source>
        <dbReference type="Proteomes" id="UP000677668"/>
    </source>
</evidence>
<gene>
    <name evidence="2" type="ORF">J8C05_11955</name>
</gene>
<protein>
    <submittedName>
        <fullName evidence="2">DUF1874 domain-containing protein</fullName>
    </submittedName>
</protein>
<dbReference type="InterPro" id="IPR037236">
    <property type="entry name" value="STIV_B116-like_sf"/>
</dbReference>
<feature type="region of interest" description="Disordered" evidence="1">
    <location>
        <begin position="1"/>
        <end position="32"/>
    </location>
</feature>
<dbReference type="Gene3D" id="3.40.50.11170">
    <property type="entry name" value="Uncharacterised protein PF08960, DUF1874"/>
    <property type="match status" value="1"/>
</dbReference>
<dbReference type="Proteomes" id="UP000677668">
    <property type="component" value="Chromosome 2"/>
</dbReference>
<organism evidence="2 3">
    <name type="scientific">Chloracidobacterium sp. N</name>
    <dbReference type="NCBI Taxonomy" id="2821540"/>
    <lineage>
        <taxon>Bacteria</taxon>
        <taxon>Pseudomonadati</taxon>
        <taxon>Acidobacteriota</taxon>
        <taxon>Terriglobia</taxon>
        <taxon>Terriglobales</taxon>
        <taxon>Acidobacteriaceae</taxon>
        <taxon>Chloracidobacterium</taxon>
        <taxon>Chloracidobacterium aggregatum</taxon>
    </lineage>
</organism>